<dbReference type="PANTHER" id="PTHR47251">
    <property type="entry name" value="FINGER DOMAIN PROTEIN, PUTATIVE (AFU_ORTHOLOGUE AFUA_3G04180)-RELATED"/>
    <property type="match status" value="1"/>
</dbReference>
<reference evidence="4" key="1">
    <citation type="journal article" date="2006" name="Science">
        <title>Ancient noncoding elements conserved in the human genome.</title>
        <authorList>
            <person name="Venkatesh B."/>
            <person name="Kirkness E.F."/>
            <person name="Loh Y.H."/>
            <person name="Halpern A.L."/>
            <person name="Lee A.P."/>
            <person name="Johnson J."/>
            <person name="Dandona N."/>
            <person name="Viswanathan L.D."/>
            <person name="Tay A."/>
            <person name="Venter J.C."/>
            <person name="Strausberg R.L."/>
            <person name="Brenner S."/>
        </authorList>
    </citation>
    <scope>NUCLEOTIDE SEQUENCE [LARGE SCALE GENOMIC DNA]</scope>
</reference>
<evidence type="ECO:0000256" key="1">
    <source>
        <dbReference type="SAM" id="SignalP"/>
    </source>
</evidence>
<reference evidence="4" key="3">
    <citation type="journal article" date="2014" name="Nature">
        <title>Elephant shark genome provides unique insights into gnathostome evolution.</title>
        <authorList>
            <consortium name="International Elephant Shark Genome Sequencing Consortium"/>
            <person name="Venkatesh B."/>
            <person name="Lee A.P."/>
            <person name="Ravi V."/>
            <person name="Maurya A.K."/>
            <person name="Lian M.M."/>
            <person name="Swann J.B."/>
            <person name="Ohta Y."/>
            <person name="Flajnik M.F."/>
            <person name="Sutoh Y."/>
            <person name="Kasahara M."/>
            <person name="Hoon S."/>
            <person name="Gangu V."/>
            <person name="Roy S.W."/>
            <person name="Irimia M."/>
            <person name="Korzh V."/>
            <person name="Kondrychyn I."/>
            <person name="Lim Z.W."/>
            <person name="Tay B.H."/>
            <person name="Tohari S."/>
            <person name="Kong K.W."/>
            <person name="Ho S."/>
            <person name="Lorente-Galdos B."/>
            <person name="Quilez J."/>
            <person name="Marques-Bonet T."/>
            <person name="Raney B.J."/>
            <person name="Ingham P.W."/>
            <person name="Tay A."/>
            <person name="Hillier L.W."/>
            <person name="Minx P."/>
            <person name="Boehm T."/>
            <person name="Wilson R.K."/>
            <person name="Brenner S."/>
            <person name="Warren W.C."/>
        </authorList>
    </citation>
    <scope>NUCLEOTIDE SEQUENCE [LARGE SCALE GENOMIC DNA]</scope>
</reference>
<accession>A0A4W3HJA5</accession>
<dbReference type="Proteomes" id="UP000314986">
    <property type="component" value="Unassembled WGS sequence"/>
</dbReference>
<feature type="signal peptide" evidence="1">
    <location>
        <begin position="1"/>
        <end position="18"/>
    </location>
</feature>
<reference evidence="4" key="2">
    <citation type="journal article" date="2007" name="PLoS Biol.">
        <title>Survey sequencing and comparative analysis of the elephant shark (Callorhinchus milii) genome.</title>
        <authorList>
            <person name="Venkatesh B."/>
            <person name="Kirkness E.F."/>
            <person name="Loh Y.H."/>
            <person name="Halpern A.L."/>
            <person name="Lee A.P."/>
            <person name="Johnson J."/>
            <person name="Dandona N."/>
            <person name="Viswanathan L.D."/>
            <person name="Tay A."/>
            <person name="Venter J.C."/>
            <person name="Strausberg R.L."/>
            <person name="Brenner S."/>
        </authorList>
    </citation>
    <scope>NUCLEOTIDE SEQUENCE [LARGE SCALE GENOMIC DNA]</scope>
</reference>
<dbReference type="GeneTree" id="ENSGT00940000159523"/>
<dbReference type="SMART" id="SM00443">
    <property type="entry name" value="G_patch"/>
    <property type="match status" value="1"/>
</dbReference>
<feature type="domain" description="G-patch" evidence="2">
    <location>
        <begin position="14"/>
        <end position="60"/>
    </location>
</feature>
<dbReference type="OMA" id="DDATERH"/>
<dbReference type="AlphaFoldDB" id="A0A4W3HJA5"/>
<feature type="chain" id="PRO_5021376043" description="G-patch domain-containing protein" evidence="1">
    <location>
        <begin position="19"/>
        <end position="100"/>
    </location>
</feature>
<dbReference type="InterPro" id="IPR000467">
    <property type="entry name" value="G_patch_dom"/>
</dbReference>
<dbReference type="Pfam" id="PF01585">
    <property type="entry name" value="G-patch"/>
    <property type="match status" value="1"/>
</dbReference>
<proteinExistence type="predicted"/>
<organism evidence="3 4">
    <name type="scientific">Callorhinchus milii</name>
    <name type="common">Ghost shark</name>
    <dbReference type="NCBI Taxonomy" id="7868"/>
    <lineage>
        <taxon>Eukaryota</taxon>
        <taxon>Metazoa</taxon>
        <taxon>Chordata</taxon>
        <taxon>Craniata</taxon>
        <taxon>Vertebrata</taxon>
        <taxon>Chondrichthyes</taxon>
        <taxon>Holocephali</taxon>
        <taxon>Chimaeriformes</taxon>
        <taxon>Callorhinchidae</taxon>
        <taxon>Callorhinchus</taxon>
    </lineage>
</organism>
<evidence type="ECO:0000313" key="3">
    <source>
        <dbReference type="Ensembl" id="ENSCMIP00000017143.1"/>
    </source>
</evidence>
<evidence type="ECO:0000313" key="4">
    <source>
        <dbReference type="Proteomes" id="UP000314986"/>
    </source>
</evidence>
<evidence type="ECO:0000259" key="2">
    <source>
        <dbReference type="PROSITE" id="PS50174"/>
    </source>
</evidence>
<dbReference type="PROSITE" id="PS50174">
    <property type="entry name" value="G_PATCH"/>
    <property type="match status" value="1"/>
</dbReference>
<reference evidence="3" key="4">
    <citation type="submission" date="2025-08" db="UniProtKB">
        <authorList>
            <consortium name="Ensembl"/>
        </authorList>
    </citation>
    <scope>IDENTIFICATION</scope>
</reference>
<protein>
    <recommendedName>
        <fullName evidence="2">G-patch domain-containing protein</fullName>
    </recommendedName>
</protein>
<name>A0A4W3HJA5_CALMI</name>
<keyword evidence="4" id="KW-1185">Reference proteome</keyword>
<reference evidence="3" key="5">
    <citation type="submission" date="2025-09" db="UniProtKB">
        <authorList>
            <consortium name="Ensembl"/>
        </authorList>
    </citation>
    <scope>IDENTIFICATION</scope>
</reference>
<keyword evidence="1" id="KW-0732">Signal</keyword>
<dbReference type="GO" id="GO:0003676">
    <property type="term" value="F:nucleic acid binding"/>
    <property type="evidence" value="ECO:0007669"/>
    <property type="project" value="InterPro"/>
</dbReference>
<dbReference type="Ensembl" id="ENSCMIT00000017479.1">
    <property type="protein sequence ID" value="ENSCMIP00000017143.1"/>
    <property type="gene ID" value="ENSCMIG00000008197.1"/>
</dbReference>
<dbReference type="PANTHER" id="PTHR47251:SF1">
    <property type="entry name" value="FINGER DOMAIN PROTEIN, PUTATIVE (AFU_ORTHOLOGUE AFUA_3G04180)-RELATED"/>
    <property type="match status" value="1"/>
</dbReference>
<sequence>HLLLLEIFLCSISQGNIGHCLLQNHRWKLGQGLGKTLQGRPDPIPILIKHDGMGMGRMEIELDYADDATERHRTLQVEKRDTKKLKQKYKVFIRNTQFTS</sequence>
<dbReference type="InParanoid" id="A0A4W3HJA5"/>
<dbReference type="STRING" id="7868.ENSCMIP00000017143"/>